<dbReference type="OrthoDB" id="987at10239"/>
<evidence type="ECO:0000313" key="6">
    <source>
        <dbReference type="Proteomes" id="UP000149121"/>
    </source>
</evidence>
<dbReference type="InterPro" id="IPR014015">
    <property type="entry name" value="Helicase_SF3_DNA-vir"/>
</dbReference>
<dbReference type="InterPro" id="IPR056443">
    <property type="entry name" value="AEP_C962R"/>
</dbReference>
<dbReference type="Proteomes" id="UP000149121">
    <property type="component" value="Segment"/>
</dbReference>
<dbReference type="InterPro" id="IPR027417">
    <property type="entry name" value="P-loop_NTPase"/>
</dbReference>
<reference evidence="5 6" key="1">
    <citation type="journal article" date="2016" name="J. Virol.">
        <title>Concurrence of Iridovirus, Polyomavirus, and a Unique Member of a New Group of Fish Papillomaviruses in Lymphocystis Disease-Affected Gilthead Sea Bream.</title>
        <authorList>
            <person name="Lopez-Bueno A."/>
            <person name="Mavian C."/>
            <person name="Labella A.M."/>
            <person name="Castro D."/>
            <person name="Borrego J.J."/>
            <person name="Alcami A."/>
            <person name="Alejo A."/>
        </authorList>
    </citation>
    <scope>NUCLEOTIDE SEQUENCE [LARGE SCALE GENOMIC DNA]</scope>
    <source>
        <strain evidence="5">SA9</strain>
    </source>
</reference>
<keyword evidence="3" id="KW-0067">ATP-binding</keyword>
<dbReference type="NCBIfam" id="TIGR01613">
    <property type="entry name" value="primase_Cterm"/>
    <property type="match status" value="1"/>
</dbReference>
<feature type="domain" description="SF3 helicase" evidence="4">
    <location>
        <begin position="571"/>
        <end position="736"/>
    </location>
</feature>
<dbReference type="InterPro" id="IPR006500">
    <property type="entry name" value="Helicase_put_C_phage/plasmid"/>
</dbReference>
<accession>A0A1B2RW26</accession>
<evidence type="ECO:0000259" key="4">
    <source>
        <dbReference type="PROSITE" id="PS51206"/>
    </source>
</evidence>
<dbReference type="KEGG" id="vg:30902689"/>
<evidence type="ECO:0000256" key="1">
    <source>
        <dbReference type="ARBA" id="ARBA00022741"/>
    </source>
</evidence>
<dbReference type="PROSITE" id="PS51206">
    <property type="entry name" value="SF3_HELICASE_1"/>
    <property type="match status" value="1"/>
</dbReference>
<gene>
    <name evidence="5" type="ORF">LCDVSa113L</name>
</gene>
<dbReference type="GO" id="GO:0016817">
    <property type="term" value="F:hydrolase activity, acting on acid anhydrides"/>
    <property type="evidence" value="ECO:0007669"/>
    <property type="project" value="InterPro"/>
</dbReference>
<keyword evidence="6" id="KW-1185">Reference proteome</keyword>
<sequence>MEALLRETRVGKGQIFTHVSMDGGKYLLDAYRYPMFWQTVVDSTQPLHLLETRYKESPLTLDFDIKEPRKIYDKEVLKKLHDRIVRYLKTYLGAEDRNLIGVFLHKPCKLLEDGTVKQSFHVHYPRIMMNIVEMQRLTQELKPECESILKKDYLDPNGCKVCWFIYGACKPGDDPYQIKYVFDAANKSGDFHKLLKDTLYPRCFGETENLQALIRFYLTVMPQDKEPYLIGFKNVKPKLIDKILSRKAEAILNKEVRPSKLKYLIDLLPNECADDRDVWLETGFCIWQVMEGSNEGYNIWISFSKKSEKYNEDECFDLWYRQMRPNNFTVASLYWLIKKYNSEGFADYIRLYECPPSKCYADGSHVGIAKIVHHHFGSEFKCVSIKNHIWYKYDGVTWTDCHVGVDLRRVISDTKAPVIQTINRQIKIVADCLEGEETDEEYCEWQADLACLTSDELEKMMDNLLKIKKSLRMTQFKNSVMRECEELFFDPLFAQKIDSDPYLIAFKNGVFDFKQKTFRAGRPEDYCYKKLNVDYVDYGFNGSLSCDPCDFNGPELKETLIFFQQVFPDIELRTFFIRQLASAFVGGNSEKICLFWTGSGNNGKTITQTLIEKMFGVFAVKLSTSVLTGKKLSMGQANPELSRTGGGVRWAVMEEPDNDERINAGVLKNLTGNDTFWARDLYCAGKDTKEITPMFKLHVICNNLPEIKYADQAVWNRVRVIPFESVFKPVEECPETYEERLSFKTFPVDVKFNEKLCKMTEPLAYYLIYYWLNMDRLNYNAPDKVLKATKEYRNENDLYKQFIDNNLIKEKGTILSDRLLYIKYKEWLNETHSYYIVPSRNKVIKKFVDILGPLNDGAWMNFNFI</sequence>
<protein>
    <submittedName>
        <fullName evidence="5">ATPase</fullName>
    </submittedName>
</protein>
<dbReference type="InterPro" id="IPR014818">
    <property type="entry name" value="Phage/plasmid_primase_P4_C"/>
</dbReference>
<organism evidence="5 6">
    <name type="scientific">Lymphocystis disease virus 3</name>
    <dbReference type="NCBI Taxonomy" id="2560566"/>
    <lineage>
        <taxon>Viruses</taxon>
        <taxon>Varidnaviria</taxon>
        <taxon>Bamfordvirae</taxon>
        <taxon>Nucleocytoviricota</taxon>
        <taxon>Megaviricetes</taxon>
        <taxon>Pimascovirales</taxon>
        <taxon>Pimascovirales incertae sedis</taxon>
        <taxon>Iridoviridae</taxon>
        <taxon>Alphairidovirinae</taxon>
        <taxon>Lymphocystivirus</taxon>
        <taxon>Lymphocystivirus sparus1</taxon>
    </lineage>
</organism>
<dbReference type="GO" id="GO:0005524">
    <property type="term" value="F:ATP binding"/>
    <property type="evidence" value="ECO:0007669"/>
    <property type="project" value="UniProtKB-KW"/>
</dbReference>
<evidence type="ECO:0000256" key="3">
    <source>
        <dbReference type="ARBA" id="ARBA00022840"/>
    </source>
</evidence>
<dbReference type="EMBL" id="KX643370">
    <property type="protein sequence ID" value="AOC55197.1"/>
    <property type="molecule type" value="Genomic_DNA"/>
</dbReference>
<dbReference type="Pfam" id="PF08706">
    <property type="entry name" value="D5_N"/>
    <property type="match status" value="1"/>
</dbReference>
<keyword evidence="2" id="KW-0378">Hydrolase</keyword>
<keyword evidence="1" id="KW-0547">Nucleotide-binding</keyword>
<dbReference type="Gene3D" id="3.40.50.300">
    <property type="entry name" value="P-loop containing nucleotide triphosphate hydrolases"/>
    <property type="match status" value="1"/>
</dbReference>
<dbReference type="SUPFAM" id="SSF52540">
    <property type="entry name" value="P-loop containing nucleoside triphosphate hydrolases"/>
    <property type="match status" value="1"/>
</dbReference>
<evidence type="ECO:0000256" key="2">
    <source>
        <dbReference type="ARBA" id="ARBA00022801"/>
    </source>
</evidence>
<name>A0A1B2RW26_9VIRU</name>
<proteinExistence type="predicted"/>
<dbReference type="Pfam" id="PF23162">
    <property type="entry name" value="AEP_C962R"/>
    <property type="match status" value="1"/>
</dbReference>
<evidence type="ECO:0000313" key="5">
    <source>
        <dbReference type="EMBL" id="AOC55197.1"/>
    </source>
</evidence>
<dbReference type="InterPro" id="IPR051620">
    <property type="entry name" value="ORF904-like_C"/>
</dbReference>
<dbReference type="Pfam" id="PF08707">
    <property type="entry name" value="PriCT_2"/>
    <property type="match status" value="1"/>
</dbReference>
<dbReference type="PANTHER" id="PTHR35372:SF2">
    <property type="entry name" value="SF3 HELICASE DOMAIN-CONTAINING PROTEIN"/>
    <property type="match status" value="1"/>
</dbReference>
<dbReference type="InterPro" id="IPR014819">
    <property type="entry name" value="PriCT_2"/>
</dbReference>
<dbReference type="PANTHER" id="PTHR35372">
    <property type="entry name" value="ATP BINDING PROTEIN-RELATED"/>
    <property type="match status" value="1"/>
</dbReference>